<dbReference type="GO" id="GO:0005737">
    <property type="term" value="C:cytoplasm"/>
    <property type="evidence" value="ECO:0007669"/>
    <property type="project" value="TreeGrafter"/>
</dbReference>
<dbReference type="GO" id="GO:0005634">
    <property type="term" value="C:nucleus"/>
    <property type="evidence" value="ECO:0007669"/>
    <property type="project" value="TreeGrafter"/>
</dbReference>
<dbReference type="InterPro" id="IPR003226">
    <property type="entry name" value="MYG1_exonuclease"/>
</dbReference>
<dbReference type="PANTHER" id="PTHR11215">
    <property type="entry name" value="METAL DEPENDENT HYDROLASE - RELATED"/>
    <property type="match status" value="1"/>
</dbReference>
<organism evidence="3 4">
    <name type="scientific">Besnoitia besnoiti</name>
    <name type="common">Apicomplexan protozoan</name>
    <dbReference type="NCBI Taxonomy" id="94643"/>
    <lineage>
        <taxon>Eukaryota</taxon>
        <taxon>Sar</taxon>
        <taxon>Alveolata</taxon>
        <taxon>Apicomplexa</taxon>
        <taxon>Conoidasida</taxon>
        <taxon>Coccidia</taxon>
        <taxon>Eucoccidiorida</taxon>
        <taxon>Eimeriorina</taxon>
        <taxon>Sarcocystidae</taxon>
        <taxon>Besnoitia</taxon>
    </lineage>
</organism>
<evidence type="ECO:0000256" key="2">
    <source>
        <dbReference type="SAM" id="MobiDB-lite"/>
    </source>
</evidence>
<comment type="caution">
    <text evidence="3">The sequence shown here is derived from an EMBL/GenBank/DDBJ whole genome shotgun (WGS) entry which is preliminary data.</text>
</comment>
<dbReference type="EMBL" id="NWUJ01000004">
    <property type="protein sequence ID" value="PFH35926.1"/>
    <property type="molecule type" value="Genomic_DNA"/>
</dbReference>
<reference evidence="3 4" key="1">
    <citation type="submission" date="2017-09" db="EMBL/GenBank/DDBJ databases">
        <title>Genome sequencing of Besnoitia besnoiti strain Bb-Ger1.</title>
        <authorList>
            <person name="Schares G."/>
            <person name="Venepally P."/>
            <person name="Lorenzi H.A."/>
        </authorList>
    </citation>
    <scope>NUCLEOTIDE SEQUENCE [LARGE SCALE GENOMIC DNA]</scope>
    <source>
        <strain evidence="3 4">Bb-Ger1</strain>
    </source>
</reference>
<sequence length="416" mass="45651">MTASADAARRPVIGTHSGKFHLDEVFATTMLLSLPEYQNARVVRSREPAVLATCDILVDVGAEYDPEKRRFDHHQKSFTATFYDEGPKSQPEAAEGAGCDGNAEGAGKDEAASGDVAATNGHKEPAKKAVTKLSSAGLIYKHFGKEVLRHRFGVTCPTLLECVYQRLYTSFVEAVDANDNGVSIVADGSPLLYKDSTNLSSRVSRCYPPWNLEDLQAKPNLKRLRTEEAALYPADVEGGSPEEVAGFKKAMQIVDSEFEDAVSSIVDVWLPARQVVEDAIQERAAIHPSGQIIQLKKWCPFQEHLHEIEDELHLTSPILYCLYPDIKDGVTQGWRVYAVNEKDQLFKSRLPLSKKLRGLRDSELGNAVLANAHTTDAENMKSSDFIHCHATGFIGGAKTFPAAMAMATLTMKEADN</sequence>
<dbReference type="KEGG" id="bbes:BESB_055770"/>
<comment type="similarity">
    <text evidence="1">Belongs to the MYG1 family.</text>
</comment>
<protein>
    <submittedName>
        <fullName evidence="3">Putative GAMM1 protein</fullName>
    </submittedName>
</protein>
<accession>A0A2A9MIY1</accession>
<dbReference type="OrthoDB" id="10265310at2759"/>
<dbReference type="RefSeq" id="XP_029219935.1">
    <property type="nucleotide sequence ID" value="XM_029364012.1"/>
</dbReference>
<dbReference type="AlphaFoldDB" id="A0A2A9MIY1"/>
<dbReference type="VEuPathDB" id="ToxoDB:BESB_055770"/>
<evidence type="ECO:0000256" key="1">
    <source>
        <dbReference type="ARBA" id="ARBA00010105"/>
    </source>
</evidence>
<dbReference type="Pfam" id="PF03690">
    <property type="entry name" value="MYG1_exonuc"/>
    <property type="match status" value="2"/>
</dbReference>
<dbReference type="PANTHER" id="PTHR11215:SF1">
    <property type="entry name" value="MYG1 EXONUCLEASE"/>
    <property type="match status" value="1"/>
</dbReference>
<evidence type="ECO:0000313" key="4">
    <source>
        <dbReference type="Proteomes" id="UP000224006"/>
    </source>
</evidence>
<dbReference type="STRING" id="94643.A0A2A9MIY1"/>
<keyword evidence="4" id="KW-1185">Reference proteome</keyword>
<gene>
    <name evidence="3" type="ORF">BESB_055770</name>
</gene>
<feature type="region of interest" description="Disordered" evidence="2">
    <location>
        <begin position="82"/>
        <end position="127"/>
    </location>
</feature>
<name>A0A2A9MIY1_BESBE</name>
<dbReference type="GeneID" id="40310506"/>
<dbReference type="Proteomes" id="UP000224006">
    <property type="component" value="Chromosome IV"/>
</dbReference>
<evidence type="ECO:0000313" key="3">
    <source>
        <dbReference type="EMBL" id="PFH35926.1"/>
    </source>
</evidence>
<proteinExistence type="inferred from homology"/>